<evidence type="ECO:0000313" key="3">
    <source>
        <dbReference type="Proteomes" id="UP000410492"/>
    </source>
</evidence>
<dbReference type="OrthoDB" id="6763656at2759"/>
<proteinExistence type="predicted"/>
<name>A0A653BXP9_CALMS</name>
<organism evidence="2 3">
    <name type="scientific">Callosobruchus maculatus</name>
    <name type="common">Southern cowpea weevil</name>
    <name type="synonym">Pulse bruchid</name>
    <dbReference type="NCBI Taxonomy" id="64391"/>
    <lineage>
        <taxon>Eukaryota</taxon>
        <taxon>Metazoa</taxon>
        <taxon>Ecdysozoa</taxon>
        <taxon>Arthropoda</taxon>
        <taxon>Hexapoda</taxon>
        <taxon>Insecta</taxon>
        <taxon>Pterygota</taxon>
        <taxon>Neoptera</taxon>
        <taxon>Endopterygota</taxon>
        <taxon>Coleoptera</taxon>
        <taxon>Polyphaga</taxon>
        <taxon>Cucujiformia</taxon>
        <taxon>Chrysomeloidea</taxon>
        <taxon>Chrysomelidae</taxon>
        <taxon>Bruchinae</taxon>
        <taxon>Bruchini</taxon>
        <taxon>Callosobruchus</taxon>
    </lineage>
</organism>
<reference evidence="2 3" key="1">
    <citation type="submission" date="2019-01" db="EMBL/GenBank/DDBJ databases">
        <authorList>
            <person name="Sayadi A."/>
        </authorList>
    </citation>
    <scope>NUCLEOTIDE SEQUENCE [LARGE SCALE GENOMIC DNA]</scope>
</reference>
<dbReference type="Proteomes" id="UP000410492">
    <property type="component" value="Unassembled WGS sequence"/>
</dbReference>
<accession>A0A653BXP9</accession>
<evidence type="ECO:0000313" key="2">
    <source>
        <dbReference type="EMBL" id="VEN40415.1"/>
    </source>
</evidence>
<dbReference type="AlphaFoldDB" id="A0A653BXP9"/>
<dbReference type="EMBL" id="CAACVG010006534">
    <property type="protein sequence ID" value="VEN40415.1"/>
    <property type="molecule type" value="Genomic_DNA"/>
</dbReference>
<keyword evidence="3" id="KW-1185">Reference proteome</keyword>
<feature type="region of interest" description="Disordered" evidence="1">
    <location>
        <begin position="35"/>
        <end position="63"/>
    </location>
</feature>
<evidence type="ECO:0000256" key="1">
    <source>
        <dbReference type="SAM" id="MobiDB-lite"/>
    </source>
</evidence>
<gene>
    <name evidence="2" type="ORF">CALMAC_LOCUS4583</name>
</gene>
<sequence length="101" mass="11133">MASPAGRLYSAASRNMDDVIQRKGVNSGILSRKPLLDRPVNSKSPSLTGPMHKTGAIGKQSTNKLSFPSMTKQFAELNLAVEEEDLDAEEFMFSFEEVEVR</sequence>
<protein>
    <submittedName>
        <fullName evidence="2">Uncharacterized protein</fullName>
    </submittedName>
</protein>